<keyword evidence="8" id="KW-1185">Reference proteome</keyword>
<evidence type="ECO:0000313" key="8">
    <source>
        <dbReference type="Proteomes" id="UP001500339"/>
    </source>
</evidence>
<comment type="subcellular location">
    <subcellularLocation>
        <location evidence="1">Membrane</location>
    </subcellularLocation>
</comment>
<dbReference type="PANTHER" id="PTHR43025">
    <property type="entry name" value="MONOGALACTOSYLDIACYLGLYCEROL SYNTHASE"/>
    <property type="match status" value="1"/>
</dbReference>
<reference evidence="8" key="1">
    <citation type="journal article" date="2019" name="Int. J. Syst. Evol. Microbiol.">
        <title>The Global Catalogue of Microorganisms (GCM) 10K type strain sequencing project: providing services to taxonomists for standard genome sequencing and annotation.</title>
        <authorList>
            <consortium name="The Broad Institute Genomics Platform"/>
            <consortium name="The Broad Institute Genome Sequencing Center for Infectious Disease"/>
            <person name="Wu L."/>
            <person name="Ma J."/>
        </authorList>
    </citation>
    <scope>NUCLEOTIDE SEQUENCE [LARGE SCALE GENOMIC DNA]</scope>
    <source>
        <strain evidence="8">JCM 1405</strain>
    </source>
</reference>
<evidence type="ECO:0000259" key="6">
    <source>
        <dbReference type="Pfam" id="PF06925"/>
    </source>
</evidence>
<dbReference type="InterPro" id="IPR007235">
    <property type="entry name" value="Glyco_trans_28_C"/>
</dbReference>
<dbReference type="PANTHER" id="PTHR43025:SF3">
    <property type="entry name" value="MONOGALACTOSYLDIACYLGLYCEROL SYNTHASE 1, CHLOROPLASTIC"/>
    <property type="match status" value="1"/>
</dbReference>
<dbReference type="Pfam" id="PF04101">
    <property type="entry name" value="Glyco_tran_28_C"/>
    <property type="match status" value="1"/>
</dbReference>
<evidence type="ECO:0000313" key="7">
    <source>
        <dbReference type="EMBL" id="GAA0728307.1"/>
    </source>
</evidence>
<keyword evidence="3" id="KW-0328">Glycosyltransferase</keyword>
<dbReference type="Proteomes" id="UP001500339">
    <property type="component" value="Unassembled WGS sequence"/>
</dbReference>
<dbReference type="EMBL" id="BAAACF010000003">
    <property type="protein sequence ID" value="GAA0728307.1"/>
    <property type="molecule type" value="Genomic_DNA"/>
</dbReference>
<evidence type="ECO:0000256" key="2">
    <source>
        <dbReference type="ARBA" id="ARBA00006962"/>
    </source>
</evidence>
<dbReference type="RefSeq" id="WP_343770465.1">
    <property type="nucleotide sequence ID" value="NZ_BAAACF010000003.1"/>
</dbReference>
<evidence type="ECO:0000256" key="4">
    <source>
        <dbReference type="ARBA" id="ARBA00022679"/>
    </source>
</evidence>
<dbReference type="SUPFAM" id="SSF53756">
    <property type="entry name" value="UDP-Glycosyltransferase/glycogen phosphorylase"/>
    <property type="match status" value="1"/>
</dbReference>
<sequence length="381" mass="42915">MKVIIFSVSAGAGHAKAAEAVKNHIEFNNPNSEVIIIDTLKYINPIIDKVVIGGYLKSLKISPAIFGKLYDYTETDYGLALISAKLNEIMTFKLIPLIHDFDPDIMIATHPFPTEMLSILKTKHKTEVPIVSILTDYAPHSFWIHPSIDAYVVSTADMIEDICVKGIPKDSIYDLGIPTNRDFLIKYNKRDTLGEMGLSPHVKTLLIMGGSLGLGKIEEVYEDLLKVNNELQIIVVTGNNKKLYNDLIKYHNIKIGNKKTHIIGFTNKVNKYMQASDLLLTKPGGLTITEALICNLPMALFSPIPGQEEKNAEFLLKNNLAVYLKENQITSIIEDLLREEKYLEEMKKNTIKFSKPYAGQNLYILLDELVKKNEFKELSIM</sequence>
<gene>
    <name evidence="7" type="ORF">GCM10008905_27020</name>
</gene>
<organism evidence="7 8">
    <name type="scientific">Clostridium malenominatum</name>
    <dbReference type="NCBI Taxonomy" id="1539"/>
    <lineage>
        <taxon>Bacteria</taxon>
        <taxon>Bacillati</taxon>
        <taxon>Bacillota</taxon>
        <taxon>Clostridia</taxon>
        <taxon>Eubacteriales</taxon>
        <taxon>Clostridiaceae</taxon>
        <taxon>Clostridium</taxon>
    </lineage>
</organism>
<feature type="domain" description="Diacylglycerol glucosyltransferase N-terminal" evidence="6">
    <location>
        <begin position="14"/>
        <end position="178"/>
    </location>
</feature>
<feature type="domain" description="Glycosyl transferase family 28 C-terminal" evidence="5">
    <location>
        <begin position="204"/>
        <end position="355"/>
    </location>
</feature>
<evidence type="ECO:0000256" key="1">
    <source>
        <dbReference type="ARBA" id="ARBA00004370"/>
    </source>
</evidence>
<accession>A0ABP3UAA9</accession>
<comment type="similarity">
    <text evidence="2">Belongs to the glycosyltransferase 28 family.</text>
</comment>
<dbReference type="Pfam" id="PF06925">
    <property type="entry name" value="MGDG_synth"/>
    <property type="match status" value="1"/>
</dbReference>
<evidence type="ECO:0000259" key="5">
    <source>
        <dbReference type="Pfam" id="PF04101"/>
    </source>
</evidence>
<comment type="caution">
    <text evidence="7">The sequence shown here is derived from an EMBL/GenBank/DDBJ whole genome shotgun (WGS) entry which is preliminary data.</text>
</comment>
<dbReference type="InterPro" id="IPR009695">
    <property type="entry name" value="Diacylglyc_glucosyltr_N"/>
</dbReference>
<evidence type="ECO:0000256" key="3">
    <source>
        <dbReference type="ARBA" id="ARBA00022676"/>
    </source>
</evidence>
<keyword evidence="4" id="KW-0808">Transferase</keyword>
<proteinExistence type="inferred from homology"/>
<dbReference type="InterPro" id="IPR050519">
    <property type="entry name" value="Glycosyltransf_28_UgtP"/>
</dbReference>
<name>A0ABP3UAA9_9CLOT</name>
<protein>
    <submittedName>
        <fullName evidence="7">Glycosyltransferase</fullName>
    </submittedName>
</protein>
<dbReference type="Gene3D" id="3.40.50.2000">
    <property type="entry name" value="Glycogen Phosphorylase B"/>
    <property type="match status" value="1"/>
</dbReference>